<evidence type="ECO:0000256" key="7">
    <source>
        <dbReference type="ARBA" id="ARBA00022989"/>
    </source>
</evidence>
<dbReference type="GO" id="GO:0015450">
    <property type="term" value="F:protein-transporting ATPase activity"/>
    <property type="evidence" value="ECO:0007669"/>
    <property type="project" value="InterPro"/>
</dbReference>
<comment type="similarity">
    <text evidence="2">Belongs to the SecG family.</text>
</comment>
<dbReference type="InterPro" id="IPR004692">
    <property type="entry name" value="SecG"/>
</dbReference>
<evidence type="ECO:0000256" key="8">
    <source>
        <dbReference type="ARBA" id="ARBA00023010"/>
    </source>
</evidence>
<keyword evidence="7 10" id="KW-1133">Transmembrane helix</keyword>
<dbReference type="AlphaFoldDB" id="A0A3B1DK74"/>
<dbReference type="NCBIfam" id="TIGR00810">
    <property type="entry name" value="secG"/>
    <property type="match status" value="1"/>
</dbReference>
<evidence type="ECO:0000313" key="11">
    <source>
        <dbReference type="EMBL" id="VAX35390.1"/>
    </source>
</evidence>
<dbReference type="PANTHER" id="PTHR34182:SF1">
    <property type="entry name" value="PROTEIN-EXPORT MEMBRANE PROTEIN SECG"/>
    <property type="match status" value="1"/>
</dbReference>
<name>A0A3B1DK74_9ZZZZ</name>
<keyword evidence="3" id="KW-0813">Transport</keyword>
<organism evidence="11">
    <name type="scientific">hydrothermal vent metagenome</name>
    <dbReference type="NCBI Taxonomy" id="652676"/>
    <lineage>
        <taxon>unclassified sequences</taxon>
        <taxon>metagenomes</taxon>
        <taxon>ecological metagenomes</taxon>
    </lineage>
</organism>
<protein>
    <recommendedName>
        <fullName evidence="12">Protein translocase membrane subunit SecG</fullName>
    </recommendedName>
</protein>
<evidence type="ECO:0008006" key="12">
    <source>
        <dbReference type="Google" id="ProtNLM"/>
    </source>
</evidence>
<evidence type="ECO:0000256" key="5">
    <source>
        <dbReference type="ARBA" id="ARBA00022692"/>
    </source>
</evidence>
<sequence>MTGFFMFLHAIVCVFLVAIILMQSGRGGGLTEAFSGAESMFGAQTNEFMIKATTVFATFFLVTCLGLAVVSAKKDKSLMSGTEVTKEVEKNDGIFDETIKKAATETNEATTEIKEAVINTTEAVKEVVPADNAPNIPAETVK</sequence>
<dbReference type="GO" id="GO:0005886">
    <property type="term" value="C:plasma membrane"/>
    <property type="evidence" value="ECO:0007669"/>
    <property type="project" value="UniProtKB-SubCell"/>
</dbReference>
<proteinExistence type="inferred from homology"/>
<dbReference type="GO" id="GO:0009306">
    <property type="term" value="P:protein secretion"/>
    <property type="evidence" value="ECO:0007669"/>
    <property type="project" value="InterPro"/>
</dbReference>
<dbReference type="Pfam" id="PF03840">
    <property type="entry name" value="SecG"/>
    <property type="match status" value="1"/>
</dbReference>
<keyword evidence="5 10" id="KW-0812">Transmembrane</keyword>
<evidence type="ECO:0000256" key="10">
    <source>
        <dbReference type="SAM" id="Phobius"/>
    </source>
</evidence>
<accession>A0A3B1DK74</accession>
<dbReference type="PANTHER" id="PTHR34182">
    <property type="entry name" value="PROTEIN-EXPORT MEMBRANE PROTEIN SECG"/>
    <property type="match status" value="1"/>
</dbReference>
<feature type="transmembrane region" description="Helical" evidence="10">
    <location>
        <begin position="49"/>
        <end position="70"/>
    </location>
</feature>
<dbReference type="GO" id="GO:0043952">
    <property type="term" value="P:protein transport by the Sec complex"/>
    <property type="evidence" value="ECO:0007669"/>
    <property type="project" value="TreeGrafter"/>
</dbReference>
<keyword evidence="8" id="KW-0811">Translocation</keyword>
<reference evidence="11" key="1">
    <citation type="submission" date="2018-06" db="EMBL/GenBank/DDBJ databases">
        <authorList>
            <person name="Zhirakovskaya E."/>
        </authorList>
    </citation>
    <scope>NUCLEOTIDE SEQUENCE</scope>
</reference>
<evidence type="ECO:0000256" key="6">
    <source>
        <dbReference type="ARBA" id="ARBA00022927"/>
    </source>
</evidence>
<evidence type="ECO:0000256" key="9">
    <source>
        <dbReference type="ARBA" id="ARBA00023136"/>
    </source>
</evidence>
<dbReference type="PRINTS" id="PR01651">
    <property type="entry name" value="SECGEXPORT"/>
</dbReference>
<evidence type="ECO:0000256" key="4">
    <source>
        <dbReference type="ARBA" id="ARBA00022475"/>
    </source>
</evidence>
<evidence type="ECO:0000256" key="2">
    <source>
        <dbReference type="ARBA" id="ARBA00008445"/>
    </source>
</evidence>
<evidence type="ECO:0000256" key="1">
    <source>
        <dbReference type="ARBA" id="ARBA00004651"/>
    </source>
</evidence>
<gene>
    <name evidence="11" type="ORF">MNBD_UNCLBAC01-1411</name>
</gene>
<evidence type="ECO:0000256" key="3">
    <source>
        <dbReference type="ARBA" id="ARBA00022448"/>
    </source>
</evidence>
<keyword evidence="9 10" id="KW-0472">Membrane</keyword>
<comment type="subcellular location">
    <subcellularLocation>
        <location evidence="1">Cell membrane</location>
        <topology evidence="1">Multi-pass membrane protein</topology>
    </subcellularLocation>
</comment>
<dbReference type="GO" id="GO:0065002">
    <property type="term" value="P:intracellular protein transmembrane transport"/>
    <property type="evidence" value="ECO:0007669"/>
    <property type="project" value="TreeGrafter"/>
</dbReference>
<dbReference type="EMBL" id="UOGJ01000049">
    <property type="protein sequence ID" value="VAX35390.1"/>
    <property type="molecule type" value="Genomic_DNA"/>
</dbReference>
<keyword evidence="4" id="KW-1003">Cell membrane</keyword>
<keyword evidence="6" id="KW-0653">Protein transport</keyword>